<dbReference type="KEGG" id="bxe:Bxe_A0781"/>
<evidence type="ECO:0000256" key="5">
    <source>
        <dbReference type="SAM" id="MobiDB-lite"/>
    </source>
</evidence>
<evidence type="ECO:0000313" key="8">
    <source>
        <dbReference type="Proteomes" id="UP000001817"/>
    </source>
</evidence>
<dbReference type="InterPro" id="IPR016142">
    <property type="entry name" value="Citrate_synth-like_lrg_a-sub"/>
</dbReference>
<sequence length="545" mass="59160">MSTSNSLTAAEAAAALGISLPTLYAYVSRGMLSSSPDAQGKHRLYDAGEVRRLARRKEDGKRAGKVAQKVLDWGVPVLESSITLVAEGRLLYRGHDAMDLAQSASLEEIAALLWECSARRIADAPAVPFATAQWAAWLKLWSDSTPLDRALVLLPAAAAQMPRVWALGRDAQLDTACAVMRLLAAAMISAAPSNEPLHRQLASTWRVRNRQQANVLRAALVACADHELNASTFTVRCITSTGAHLFGAVAGGLAALSGPRHGGETVRVGALLEEASRAPDLDRYLANRLARHEHGAHGPILSGFGHPLYQEGDPRARLLLGMLADCAPARSPLAEVLGLARAVRDTTGAEPTVDFALAAIERVLALPAGAAFTLFAVGRTVGWIAHAMEQTRDGRLIRPRARYIGEYEATGRAWGTAQTRHRFGERSGHTQPARQPAQRRHARRRLRGATQGAASQRKTRPGLSRTDPRHRAARQFDRLAGSEPVILAVAFDRQPDFARDHLEDGRTRDTPGRRGLAMFQFENPHFTHRLSPSKNFSVVPIIDVR</sequence>
<feature type="region of interest" description="Disordered" evidence="5">
    <location>
        <begin position="415"/>
        <end position="470"/>
    </location>
</feature>
<dbReference type="InterPro" id="IPR041657">
    <property type="entry name" value="HTH_17"/>
</dbReference>
<dbReference type="SUPFAM" id="SSF48256">
    <property type="entry name" value="Citrate synthase"/>
    <property type="match status" value="1"/>
</dbReference>
<dbReference type="KEGG" id="bxb:DR64_2948"/>
<gene>
    <name evidence="7" type="ORF">Bxe_A0781</name>
</gene>
<dbReference type="Gene3D" id="1.10.1660.10">
    <property type="match status" value="1"/>
</dbReference>
<feature type="domain" description="Helix-turn-helix" evidence="6">
    <location>
        <begin position="7"/>
        <end position="57"/>
    </location>
</feature>
<comment type="pathway">
    <text evidence="1">Carbohydrate metabolism; tricarboxylic acid cycle; isocitrate from oxaloacetate: step 1/2.</text>
</comment>
<dbReference type="InterPro" id="IPR002020">
    <property type="entry name" value="Citrate_synthase"/>
</dbReference>
<dbReference type="eggNOG" id="COG0372">
    <property type="taxonomic scope" value="Bacteria"/>
</dbReference>
<comment type="similarity">
    <text evidence="2">Belongs to the citrate synthase family.</text>
</comment>
<protein>
    <recommendedName>
        <fullName evidence="3">citrate synthase (unknown stereospecificity)</fullName>
        <ecNumber evidence="3">2.3.3.16</ecNumber>
    </recommendedName>
</protein>
<evidence type="ECO:0000256" key="2">
    <source>
        <dbReference type="ARBA" id="ARBA00010566"/>
    </source>
</evidence>
<proteinExistence type="inferred from homology"/>
<feature type="compositionally biased region" description="Basic residues" evidence="5">
    <location>
        <begin position="437"/>
        <end position="447"/>
    </location>
</feature>
<dbReference type="Proteomes" id="UP000001817">
    <property type="component" value="Chromosome 1"/>
</dbReference>
<dbReference type="GO" id="GO:0006099">
    <property type="term" value="P:tricarboxylic acid cycle"/>
    <property type="evidence" value="ECO:0007669"/>
    <property type="project" value="UniProtKB-UniPathway"/>
</dbReference>
<evidence type="ECO:0000256" key="3">
    <source>
        <dbReference type="ARBA" id="ARBA00012972"/>
    </source>
</evidence>
<evidence type="ECO:0000256" key="4">
    <source>
        <dbReference type="ARBA" id="ARBA00022679"/>
    </source>
</evidence>
<evidence type="ECO:0000259" key="6">
    <source>
        <dbReference type="Pfam" id="PF12728"/>
    </source>
</evidence>
<dbReference type="PANTHER" id="PTHR11739:SF4">
    <property type="entry name" value="CITRATE SYNTHASE, PEROXISOMAL"/>
    <property type="match status" value="1"/>
</dbReference>
<dbReference type="SUPFAM" id="SSF46955">
    <property type="entry name" value="Putative DNA-binding domain"/>
    <property type="match status" value="1"/>
</dbReference>
<dbReference type="GO" id="GO:0005829">
    <property type="term" value="C:cytosol"/>
    <property type="evidence" value="ECO:0007669"/>
    <property type="project" value="TreeGrafter"/>
</dbReference>
<evidence type="ECO:0000256" key="1">
    <source>
        <dbReference type="ARBA" id="ARBA00004751"/>
    </source>
</evidence>
<dbReference type="InterPro" id="IPR009061">
    <property type="entry name" value="DNA-bd_dom_put_sf"/>
</dbReference>
<dbReference type="PRINTS" id="PR00143">
    <property type="entry name" value="CITRTSNTHASE"/>
</dbReference>
<dbReference type="InterPro" id="IPR016143">
    <property type="entry name" value="Citrate_synth-like_sm_a-sub"/>
</dbReference>
<dbReference type="PANTHER" id="PTHR11739">
    <property type="entry name" value="CITRATE SYNTHASE"/>
    <property type="match status" value="1"/>
</dbReference>
<dbReference type="GO" id="GO:0005975">
    <property type="term" value="P:carbohydrate metabolic process"/>
    <property type="evidence" value="ECO:0007669"/>
    <property type="project" value="TreeGrafter"/>
</dbReference>
<organism evidence="7 8">
    <name type="scientific">Paraburkholderia xenovorans (strain LB400)</name>
    <dbReference type="NCBI Taxonomy" id="266265"/>
    <lineage>
        <taxon>Bacteria</taxon>
        <taxon>Pseudomonadati</taxon>
        <taxon>Pseudomonadota</taxon>
        <taxon>Betaproteobacteria</taxon>
        <taxon>Burkholderiales</taxon>
        <taxon>Burkholderiaceae</taxon>
        <taxon>Paraburkholderia</taxon>
    </lineage>
</organism>
<dbReference type="InterPro" id="IPR036969">
    <property type="entry name" value="Citrate_synthase_sf"/>
</dbReference>
<dbReference type="STRING" id="266265.Bxe_A0781"/>
<dbReference type="AlphaFoldDB" id="Q13UT6"/>
<dbReference type="EC" id="2.3.3.16" evidence="3"/>
<keyword evidence="4" id="KW-0808">Transferase</keyword>
<dbReference type="GO" id="GO:0036440">
    <property type="term" value="F:citrate synthase activity"/>
    <property type="evidence" value="ECO:0007669"/>
    <property type="project" value="UniProtKB-EC"/>
</dbReference>
<accession>Q13UT6</accession>
<dbReference type="UniPathway" id="UPA00223">
    <property type="reaction ID" value="UER00717"/>
</dbReference>
<keyword evidence="8" id="KW-1185">Reference proteome</keyword>
<evidence type="ECO:0000313" key="7">
    <source>
        <dbReference type="EMBL" id="ABE32153.1"/>
    </source>
</evidence>
<name>Q13UT6_PARXL</name>
<dbReference type="Pfam" id="PF00285">
    <property type="entry name" value="Citrate_synt"/>
    <property type="match status" value="1"/>
</dbReference>
<dbReference type="Gene3D" id="1.10.580.10">
    <property type="entry name" value="Citrate Synthase, domain 1"/>
    <property type="match status" value="1"/>
</dbReference>
<dbReference type="EMBL" id="CP000270">
    <property type="protein sequence ID" value="ABE32153.1"/>
    <property type="molecule type" value="Genomic_DNA"/>
</dbReference>
<dbReference type="CDD" id="cd06102">
    <property type="entry name" value="citrate_synt_like_2"/>
    <property type="match status" value="1"/>
</dbReference>
<dbReference type="Pfam" id="PF12728">
    <property type="entry name" value="HTH_17"/>
    <property type="match status" value="1"/>
</dbReference>
<reference evidence="7 8" key="1">
    <citation type="journal article" date="2006" name="Proc. Natl. Acad. Sci. U.S.A.">
        <title>Burkholderia xenovorans LB400 harbors a multi-replicon, 9.73-Mbp genome shaped for versatility.</title>
        <authorList>
            <person name="Chain P.S."/>
            <person name="Denef V.J."/>
            <person name="Konstantinidis K.T."/>
            <person name="Vergez L.M."/>
            <person name="Agullo L."/>
            <person name="Reyes V.L."/>
            <person name="Hauser L."/>
            <person name="Cordova M."/>
            <person name="Gomez L."/>
            <person name="Gonzalez M."/>
            <person name="Land M."/>
            <person name="Lao V."/>
            <person name="Larimer F."/>
            <person name="LiPuma J.J."/>
            <person name="Mahenthiralingam E."/>
            <person name="Malfatti S.A."/>
            <person name="Marx C.J."/>
            <person name="Parnell J.J."/>
            <person name="Ramette A."/>
            <person name="Richardson P."/>
            <person name="Seeger M."/>
            <person name="Smith D."/>
            <person name="Spilker T."/>
            <person name="Sul W.J."/>
            <person name="Tsoi T.V."/>
            <person name="Ulrich L.E."/>
            <person name="Zhulin I.B."/>
            <person name="Tiedje J.M."/>
        </authorList>
    </citation>
    <scope>NUCLEOTIDE SEQUENCE [LARGE SCALE GENOMIC DNA]</scope>
    <source>
        <strain evidence="7 8">LB400</strain>
    </source>
</reference>
<dbReference type="Gene3D" id="1.10.230.10">
    <property type="entry name" value="Cytochrome P450-Terp, domain 2"/>
    <property type="match status" value="1"/>
</dbReference>